<keyword evidence="2" id="KW-1185">Reference proteome</keyword>
<sequence length="205" mass="23296">MSSNPLAYFEVKPSEVVKAVKAILTGAIPIPQDMKFSIEGTRAVFMIPTPPLSEEFPYLLRSHQPRRREKLRAFAYVVRDQWLKVWPVMPVTEGGPIDRLAFIREEMSNIMNQVPLVTAAHVVQNVSAQSKDKREPYGALPSWVDWCKMLFDCRNASSCHIWPMHQLPPRRSIEVLGDFPSEIPPVPVEPYLDIGPNIQLTLPNP</sequence>
<organism evidence="1 2">
    <name type="scientific">Gymnopus androsaceus JB14</name>
    <dbReference type="NCBI Taxonomy" id="1447944"/>
    <lineage>
        <taxon>Eukaryota</taxon>
        <taxon>Fungi</taxon>
        <taxon>Dikarya</taxon>
        <taxon>Basidiomycota</taxon>
        <taxon>Agaricomycotina</taxon>
        <taxon>Agaricomycetes</taxon>
        <taxon>Agaricomycetidae</taxon>
        <taxon>Agaricales</taxon>
        <taxon>Marasmiineae</taxon>
        <taxon>Omphalotaceae</taxon>
        <taxon>Gymnopus</taxon>
    </lineage>
</organism>
<protein>
    <submittedName>
        <fullName evidence="1">Uncharacterized protein</fullName>
    </submittedName>
</protein>
<evidence type="ECO:0000313" key="1">
    <source>
        <dbReference type="EMBL" id="KAE9396948.1"/>
    </source>
</evidence>
<dbReference type="EMBL" id="ML769505">
    <property type="protein sequence ID" value="KAE9396948.1"/>
    <property type="molecule type" value="Genomic_DNA"/>
</dbReference>
<dbReference type="Proteomes" id="UP000799118">
    <property type="component" value="Unassembled WGS sequence"/>
</dbReference>
<dbReference type="AlphaFoldDB" id="A0A6A4HHA6"/>
<proteinExistence type="predicted"/>
<reference evidence="1" key="1">
    <citation type="journal article" date="2019" name="Environ. Microbiol.">
        <title>Fungal ecological strategies reflected in gene transcription - a case study of two litter decomposers.</title>
        <authorList>
            <person name="Barbi F."/>
            <person name="Kohler A."/>
            <person name="Barry K."/>
            <person name="Baskaran P."/>
            <person name="Daum C."/>
            <person name="Fauchery L."/>
            <person name="Ihrmark K."/>
            <person name="Kuo A."/>
            <person name="LaButti K."/>
            <person name="Lipzen A."/>
            <person name="Morin E."/>
            <person name="Grigoriev I.V."/>
            <person name="Henrissat B."/>
            <person name="Lindahl B."/>
            <person name="Martin F."/>
        </authorList>
    </citation>
    <scope>NUCLEOTIDE SEQUENCE</scope>
    <source>
        <strain evidence="1">JB14</strain>
    </source>
</reference>
<name>A0A6A4HHA6_9AGAR</name>
<evidence type="ECO:0000313" key="2">
    <source>
        <dbReference type="Proteomes" id="UP000799118"/>
    </source>
</evidence>
<gene>
    <name evidence="1" type="ORF">BT96DRAFT_996223</name>
</gene>
<accession>A0A6A4HHA6</accession>